<accession>A0ABX3H7Q1</accession>
<name>A0ABX3H7Q1_PAEBO</name>
<comment type="caution">
    <text evidence="2">The sequence shown here is derived from an EMBL/GenBank/DDBJ whole genome shotgun (WGS) entry which is preliminary data.</text>
</comment>
<evidence type="ECO:0000256" key="1">
    <source>
        <dbReference type="SAM" id="SignalP"/>
    </source>
</evidence>
<dbReference type="EMBL" id="MPTB01000026">
    <property type="protein sequence ID" value="OMD45422.1"/>
    <property type="molecule type" value="Genomic_DNA"/>
</dbReference>
<evidence type="ECO:0000313" key="3">
    <source>
        <dbReference type="Proteomes" id="UP000187412"/>
    </source>
</evidence>
<gene>
    <name evidence="2" type="ORF">BSK56_20085</name>
</gene>
<dbReference type="PROSITE" id="PS51257">
    <property type="entry name" value="PROKAR_LIPOPROTEIN"/>
    <property type="match status" value="1"/>
</dbReference>
<keyword evidence="1" id="KW-0732">Signal</keyword>
<keyword evidence="3" id="KW-1185">Reference proteome</keyword>
<protein>
    <submittedName>
        <fullName evidence="2">Uncharacterized protein</fullName>
    </submittedName>
</protein>
<reference evidence="2 3" key="1">
    <citation type="submission" date="2016-10" db="EMBL/GenBank/DDBJ databases">
        <title>Paenibacillus species isolates.</title>
        <authorList>
            <person name="Beno S.M."/>
        </authorList>
    </citation>
    <scope>NUCLEOTIDE SEQUENCE [LARGE SCALE GENOMIC DNA]</scope>
    <source>
        <strain evidence="2 3">FSL H7-0744</strain>
    </source>
</reference>
<dbReference type="Proteomes" id="UP000187412">
    <property type="component" value="Unassembled WGS sequence"/>
</dbReference>
<evidence type="ECO:0000313" key="2">
    <source>
        <dbReference type="EMBL" id="OMD45422.1"/>
    </source>
</evidence>
<proteinExistence type="predicted"/>
<organism evidence="2 3">
    <name type="scientific">Paenibacillus borealis</name>
    <dbReference type="NCBI Taxonomy" id="160799"/>
    <lineage>
        <taxon>Bacteria</taxon>
        <taxon>Bacillati</taxon>
        <taxon>Bacillota</taxon>
        <taxon>Bacilli</taxon>
        <taxon>Bacillales</taxon>
        <taxon>Paenibacillaceae</taxon>
        <taxon>Paenibacillus</taxon>
    </lineage>
</organism>
<sequence length="91" mass="9995">MKKNISVALILAILLISSSACAKNSPTKYVDANGKEYTYSLELSGTMPNAEKSSKWVIYTNDADLTFDEAAKSILSSNSNDWIDMHIVSME</sequence>
<feature type="signal peptide" evidence="1">
    <location>
        <begin position="1"/>
        <end position="22"/>
    </location>
</feature>
<feature type="chain" id="PRO_5045067961" evidence="1">
    <location>
        <begin position="23"/>
        <end position="91"/>
    </location>
</feature>
<dbReference type="RefSeq" id="WP_076112480.1">
    <property type="nucleotide sequence ID" value="NZ_MPTB01000026.1"/>
</dbReference>